<protein>
    <submittedName>
        <fullName evidence="3">Alcohol dehydrogenase</fullName>
        <ecNumber evidence="3">2.3.1.41</ecNumber>
    </submittedName>
    <submittedName>
        <fullName evidence="2">Zinc-binding dehydrogenase</fullName>
    </submittedName>
</protein>
<dbReference type="Proteomes" id="UP000250443">
    <property type="component" value="Unassembled WGS sequence"/>
</dbReference>
<dbReference type="EMBL" id="JADMCD010000001">
    <property type="protein sequence ID" value="MBF8639476.1"/>
    <property type="molecule type" value="Genomic_DNA"/>
</dbReference>
<dbReference type="InterPro" id="IPR020843">
    <property type="entry name" value="ER"/>
</dbReference>
<dbReference type="CDD" id="cd08271">
    <property type="entry name" value="MDR5"/>
    <property type="match status" value="1"/>
</dbReference>
<dbReference type="SUPFAM" id="SSF50129">
    <property type="entry name" value="GroES-like"/>
    <property type="match status" value="1"/>
</dbReference>
<dbReference type="GO" id="GO:0016491">
    <property type="term" value="F:oxidoreductase activity"/>
    <property type="evidence" value="ECO:0007669"/>
    <property type="project" value="InterPro"/>
</dbReference>
<dbReference type="Gene3D" id="3.90.180.10">
    <property type="entry name" value="Medium-chain alcohol dehydrogenases, catalytic domain"/>
    <property type="match status" value="1"/>
</dbReference>
<dbReference type="GO" id="GO:0004315">
    <property type="term" value="F:3-oxoacyl-[acyl-carrier-protein] synthase activity"/>
    <property type="evidence" value="ECO:0007669"/>
    <property type="project" value="UniProtKB-EC"/>
</dbReference>
<evidence type="ECO:0000313" key="5">
    <source>
        <dbReference type="Proteomes" id="UP000626180"/>
    </source>
</evidence>
<dbReference type="AlphaFoldDB" id="A0A2X2CQ80"/>
<organism evidence="3 4">
    <name type="scientific">Pseudomonas luteola</name>
    <dbReference type="NCBI Taxonomy" id="47886"/>
    <lineage>
        <taxon>Bacteria</taxon>
        <taxon>Pseudomonadati</taxon>
        <taxon>Pseudomonadota</taxon>
        <taxon>Gammaproteobacteria</taxon>
        <taxon>Pseudomonadales</taxon>
        <taxon>Pseudomonadaceae</taxon>
        <taxon>Pseudomonas</taxon>
    </lineage>
</organism>
<keyword evidence="3" id="KW-0012">Acyltransferase</keyword>
<dbReference type="InterPro" id="IPR011032">
    <property type="entry name" value="GroES-like_sf"/>
</dbReference>
<evidence type="ECO:0000259" key="1">
    <source>
        <dbReference type="SMART" id="SM00829"/>
    </source>
</evidence>
<dbReference type="InterPro" id="IPR052585">
    <property type="entry name" value="Lipid_raft_assoc_Zn_ADH"/>
</dbReference>
<reference evidence="2 5" key="2">
    <citation type="submission" date="2020-10" db="EMBL/GenBank/DDBJ databases">
        <title>Genome sequences of Pseudomonas isolates.</title>
        <authorList>
            <person name="Wessels L."/>
            <person name="Reich F."/>
            <person name="Hammerl J."/>
        </authorList>
    </citation>
    <scope>NUCLEOTIDE SEQUENCE [LARGE SCALE GENOMIC DNA]</scope>
    <source>
        <strain evidence="2 5">20-MO00624-0</strain>
    </source>
</reference>
<dbReference type="SMART" id="SM00829">
    <property type="entry name" value="PKS_ER"/>
    <property type="match status" value="1"/>
</dbReference>
<keyword evidence="5" id="KW-1185">Reference proteome</keyword>
<keyword evidence="3" id="KW-0808">Transferase</keyword>
<sequence length="328" mass="35976">MLDVHAWTWRHGNEPTDLVLETHAISEELAPNEILIANKVIGINPVDWKFIAQAEKVWKPGHIPGVDGMGVVIAAGRDVHLRIGTRVAYHQNLYHAGSYATHIKIAAHMVMPVPDGLSDTAAAAFPCPTLTAWQSVMKVPDATNKDVLVTGAGGSVGSLVAQLALQKGWRVWVTAGEQHREKLLSRGVTEVVDYHQENWRDLLLKKLQGRKFYAAFDTISGQHAASLAGLLGLNGHLVCIQDRIEQPPLPAFTTAISYHEEALASIHQHGTVLDWMELTIAGADLMDQIKNNRLAIPTLEVVPFKQLPNALKDLKAAVRTRKYVVQLA</sequence>
<dbReference type="Gene3D" id="3.40.50.720">
    <property type="entry name" value="NAD(P)-binding Rossmann-like Domain"/>
    <property type="match status" value="1"/>
</dbReference>
<dbReference type="RefSeq" id="WP_073449539.1">
    <property type="nucleotide sequence ID" value="NZ_FQYS01000002.1"/>
</dbReference>
<dbReference type="Pfam" id="PF13602">
    <property type="entry name" value="ADH_zinc_N_2"/>
    <property type="match status" value="1"/>
</dbReference>
<evidence type="ECO:0000313" key="2">
    <source>
        <dbReference type="EMBL" id="MBF8639476.1"/>
    </source>
</evidence>
<proteinExistence type="predicted"/>
<name>A0A2X2CQ80_PSELU</name>
<feature type="domain" description="Enoyl reductase (ER)" evidence="1">
    <location>
        <begin position="13"/>
        <end position="325"/>
    </location>
</feature>
<reference evidence="3 4" key="1">
    <citation type="submission" date="2018-06" db="EMBL/GenBank/DDBJ databases">
        <authorList>
            <consortium name="Pathogen Informatics"/>
            <person name="Doyle S."/>
        </authorList>
    </citation>
    <scope>NUCLEOTIDE SEQUENCE [LARGE SCALE GENOMIC DNA]</scope>
    <source>
        <strain evidence="3 4">NCTC11842</strain>
    </source>
</reference>
<dbReference type="Pfam" id="PF08240">
    <property type="entry name" value="ADH_N"/>
    <property type="match status" value="1"/>
</dbReference>
<dbReference type="InterPro" id="IPR013154">
    <property type="entry name" value="ADH-like_N"/>
</dbReference>
<evidence type="ECO:0000313" key="4">
    <source>
        <dbReference type="Proteomes" id="UP000250443"/>
    </source>
</evidence>
<dbReference type="EMBL" id="UAUF01000013">
    <property type="protein sequence ID" value="SPZ10128.1"/>
    <property type="molecule type" value="Genomic_DNA"/>
</dbReference>
<dbReference type="PANTHER" id="PTHR43482:SF1">
    <property type="entry name" value="PROTEIN AST1-RELATED"/>
    <property type="match status" value="1"/>
</dbReference>
<dbReference type="EC" id="2.3.1.41" evidence="3"/>
<accession>A0A2X2CQ80</accession>
<dbReference type="InterPro" id="IPR036291">
    <property type="entry name" value="NAD(P)-bd_dom_sf"/>
</dbReference>
<gene>
    <name evidence="3" type="primary">ppsC_2</name>
    <name evidence="2" type="ORF">IRZ65_02100</name>
    <name evidence="3" type="ORF">NCTC11842_03716</name>
</gene>
<evidence type="ECO:0000313" key="3">
    <source>
        <dbReference type="EMBL" id="SPZ10128.1"/>
    </source>
</evidence>
<dbReference type="SUPFAM" id="SSF51735">
    <property type="entry name" value="NAD(P)-binding Rossmann-fold domains"/>
    <property type="match status" value="1"/>
</dbReference>
<dbReference type="Proteomes" id="UP000626180">
    <property type="component" value="Unassembled WGS sequence"/>
</dbReference>
<dbReference type="PANTHER" id="PTHR43482">
    <property type="entry name" value="PROTEIN AST1-RELATED"/>
    <property type="match status" value="1"/>
</dbReference>